<dbReference type="PROSITE" id="PS50048">
    <property type="entry name" value="ZN2_CY6_FUNGAL_2"/>
    <property type="match status" value="1"/>
</dbReference>
<name>A0A3D8SA24_9HELO</name>
<evidence type="ECO:0000259" key="10">
    <source>
        <dbReference type="PROSITE" id="PS50048"/>
    </source>
</evidence>
<evidence type="ECO:0000256" key="3">
    <source>
        <dbReference type="ARBA" id="ARBA00022833"/>
    </source>
</evidence>
<gene>
    <name evidence="11" type="ORF">BP5796_04445</name>
</gene>
<dbReference type="AlphaFoldDB" id="A0A3D8SA24"/>
<evidence type="ECO:0000313" key="12">
    <source>
        <dbReference type="Proteomes" id="UP000256328"/>
    </source>
</evidence>
<evidence type="ECO:0000256" key="5">
    <source>
        <dbReference type="ARBA" id="ARBA00023125"/>
    </source>
</evidence>
<dbReference type="Pfam" id="PF00172">
    <property type="entry name" value="Zn_clus"/>
    <property type="match status" value="1"/>
</dbReference>
<dbReference type="GO" id="GO:0001216">
    <property type="term" value="F:DNA-binding transcription activator activity"/>
    <property type="evidence" value="ECO:0007669"/>
    <property type="project" value="UniProtKB-ARBA"/>
</dbReference>
<dbReference type="Proteomes" id="UP000256328">
    <property type="component" value="Unassembled WGS sequence"/>
</dbReference>
<keyword evidence="7" id="KW-0539">Nucleus</keyword>
<keyword evidence="8" id="KW-0175">Coiled coil</keyword>
<evidence type="ECO:0000256" key="6">
    <source>
        <dbReference type="ARBA" id="ARBA00023163"/>
    </source>
</evidence>
<comment type="caution">
    <text evidence="11">The sequence shown here is derived from an EMBL/GenBank/DDBJ whole genome shotgun (WGS) entry which is preliminary data.</text>
</comment>
<dbReference type="SMART" id="SM00066">
    <property type="entry name" value="GAL4"/>
    <property type="match status" value="1"/>
</dbReference>
<dbReference type="Pfam" id="PF04082">
    <property type="entry name" value="Fungal_trans"/>
    <property type="match status" value="1"/>
</dbReference>
<keyword evidence="6" id="KW-0804">Transcription</keyword>
<evidence type="ECO:0000256" key="7">
    <source>
        <dbReference type="ARBA" id="ARBA00023242"/>
    </source>
</evidence>
<dbReference type="InterPro" id="IPR001138">
    <property type="entry name" value="Zn2Cys6_DnaBD"/>
</dbReference>
<reference evidence="11 12" key="1">
    <citation type="journal article" date="2018" name="IMA Fungus">
        <title>IMA Genome-F 9: Draft genome sequence of Annulohypoxylon stygium, Aspergillus mulundensis, Berkeleyomyces basicola (syn. Thielaviopsis basicola), Ceratocystis smalleyi, two Cercospora beticola strains, Coleophoma cylindrospora, Fusarium fracticaudum, Phialophora cf. hyalina, and Morchella septimelata.</title>
        <authorList>
            <person name="Wingfield B.D."/>
            <person name="Bills G.F."/>
            <person name="Dong Y."/>
            <person name="Huang W."/>
            <person name="Nel W.J."/>
            <person name="Swalarsk-Parry B.S."/>
            <person name="Vaghefi N."/>
            <person name="Wilken P.M."/>
            <person name="An Z."/>
            <person name="de Beer Z.W."/>
            <person name="De Vos L."/>
            <person name="Chen L."/>
            <person name="Duong T.A."/>
            <person name="Gao Y."/>
            <person name="Hammerbacher A."/>
            <person name="Kikkert J.R."/>
            <person name="Li Y."/>
            <person name="Li H."/>
            <person name="Li K."/>
            <person name="Li Q."/>
            <person name="Liu X."/>
            <person name="Ma X."/>
            <person name="Naidoo K."/>
            <person name="Pethybridge S.J."/>
            <person name="Sun J."/>
            <person name="Steenkamp E.T."/>
            <person name="van der Nest M.A."/>
            <person name="van Wyk S."/>
            <person name="Wingfield M.J."/>
            <person name="Xiong C."/>
            <person name="Yue Q."/>
            <person name="Zhang X."/>
        </authorList>
    </citation>
    <scope>NUCLEOTIDE SEQUENCE [LARGE SCALE GENOMIC DNA]</scope>
    <source>
        <strain evidence="11 12">BP5796</strain>
    </source>
</reference>
<dbReference type="FunFam" id="4.10.240.10:FF:000003">
    <property type="entry name" value="C6 transcription factor (Leu3)"/>
    <property type="match status" value="1"/>
</dbReference>
<feature type="domain" description="Zn(2)-C6 fungal-type" evidence="10">
    <location>
        <begin position="50"/>
        <end position="83"/>
    </location>
</feature>
<dbReference type="EMBL" id="PDLN01000006">
    <property type="protein sequence ID" value="RDW82954.1"/>
    <property type="molecule type" value="Genomic_DNA"/>
</dbReference>
<dbReference type="GO" id="GO:0000976">
    <property type="term" value="F:transcription cis-regulatory region binding"/>
    <property type="evidence" value="ECO:0007669"/>
    <property type="project" value="TreeGrafter"/>
</dbReference>
<feature type="compositionally biased region" description="Basic and acidic residues" evidence="9">
    <location>
        <begin position="30"/>
        <end position="45"/>
    </location>
</feature>
<dbReference type="InterPro" id="IPR036864">
    <property type="entry name" value="Zn2-C6_fun-type_DNA-bd_sf"/>
</dbReference>
<dbReference type="GO" id="GO:0000981">
    <property type="term" value="F:DNA-binding transcription factor activity, RNA polymerase II-specific"/>
    <property type="evidence" value="ECO:0007669"/>
    <property type="project" value="InterPro"/>
</dbReference>
<dbReference type="OrthoDB" id="2341546at2759"/>
<dbReference type="PROSITE" id="PS00463">
    <property type="entry name" value="ZN2_CY6_FUNGAL_1"/>
    <property type="match status" value="1"/>
</dbReference>
<dbReference type="GO" id="GO:0005634">
    <property type="term" value="C:nucleus"/>
    <property type="evidence" value="ECO:0007669"/>
    <property type="project" value="UniProtKB-SubCell"/>
</dbReference>
<dbReference type="Gene3D" id="4.10.240.10">
    <property type="entry name" value="Zn(2)-C6 fungal-type DNA-binding domain"/>
    <property type="match status" value="1"/>
</dbReference>
<evidence type="ECO:0000256" key="9">
    <source>
        <dbReference type="SAM" id="MobiDB-lite"/>
    </source>
</evidence>
<organism evidence="11 12">
    <name type="scientific">Coleophoma crateriformis</name>
    <dbReference type="NCBI Taxonomy" id="565419"/>
    <lineage>
        <taxon>Eukaryota</taxon>
        <taxon>Fungi</taxon>
        <taxon>Dikarya</taxon>
        <taxon>Ascomycota</taxon>
        <taxon>Pezizomycotina</taxon>
        <taxon>Leotiomycetes</taxon>
        <taxon>Helotiales</taxon>
        <taxon>Dermateaceae</taxon>
        <taxon>Coleophoma</taxon>
    </lineage>
</organism>
<protein>
    <recommendedName>
        <fullName evidence="10">Zn(2)-C6 fungal-type domain-containing protein</fullName>
    </recommendedName>
</protein>
<dbReference type="GO" id="GO:0006351">
    <property type="term" value="P:DNA-templated transcription"/>
    <property type="evidence" value="ECO:0007669"/>
    <property type="project" value="InterPro"/>
</dbReference>
<comment type="subcellular location">
    <subcellularLocation>
        <location evidence="1">Nucleus</location>
    </subcellularLocation>
</comment>
<keyword evidence="12" id="KW-1185">Reference proteome</keyword>
<dbReference type="CDD" id="cd00067">
    <property type="entry name" value="GAL4"/>
    <property type="match status" value="1"/>
</dbReference>
<evidence type="ECO:0000256" key="1">
    <source>
        <dbReference type="ARBA" id="ARBA00004123"/>
    </source>
</evidence>
<feature type="coiled-coil region" evidence="8">
    <location>
        <begin position="89"/>
        <end position="116"/>
    </location>
</feature>
<sequence>MDYNGDHGSDHKRKRSTFTSNSSENEGPEVESRHGGDGQDGEHRPVKRRACNECRQQKLRCDVVQQPFAACSRCRRLQLECRIEPNFRRVAKRTENAEMQREIVELRRLHANSLRQGSPQQGSFSPMPKQAEQYSPPIHMSGIEPHRASSEARLRPITPAVQDIEPATNAFMPPTTDEETFDTQFIGNVTLSGDRIAHLFHLYFIHYHPFLPLLRPDQTPGQYFALSPLLAWTVILISARRFPPDPSLFESLCSPFMSLLWSTLAEVPQSYHVVQALCLFCTWSIPTSNSLNDPVFMITGLMMQTAMQQGLHQPRNAQDFMRQRVVLGDDVIEDRVKTWAACNIVAQSVSTGNGQPPIVRYNRMLQTLSSTESEYKLPDEIRIRLQIENFCNNVTKGLYINAPNKYEPKDAAEKATMVSVLGREFQAMEMEFGGRLSLINTLHLRAAEIHLRYSAFFDAESVTTYQKGLISLYYATTNFLNCALSLKGSPNLIYSGAYILQMVVSAAFALLKLLNSSFGTHVDLEHGKQLFNETLDAIKRMSVKSNDRAMRLAEVLTRLWTAAGKGEAISPGRETDSSLQMQVRCRMSMSHVYDSVWRWREFRDRGRKPQKRGGPESTAAEPPSTQQQPPMIGPLPLNASILPDAQDIPLGGFATPTMDNGLMEIDWMLDGLVDFPYEWDTVP</sequence>
<keyword evidence="2" id="KW-0479">Metal-binding</keyword>
<feature type="region of interest" description="Disordered" evidence="9">
    <location>
        <begin position="604"/>
        <end position="638"/>
    </location>
</feature>
<keyword evidence="5" id="KW-0238">DNA-binding</keyword>
<dbReference type="InterPro" id="IPR051089">
    <property type="entry name" value="prtT"/>
</dbReference>
<accession>A0A3D8SA24</accession>
<dbReference type="SUPFAM" id="SSF57701">
    <property type="entry name" value="Zn2/Cys6 DNA-binding domain"/>
    <property type="match status" value="1"/>
</dbReference>
<dbReference type="PANTHER" id="PTHR31845">
    <property type="entry name" value="FINGER DOMAIN PROTEIN, PUTATIVE-RELATED"/>
    <property type="match status" value="1"/>
</dbReference>
<evidence type="ECO:0000256" key="4">
    <source>
        <dbReference type="ARBA" id="ARBA00023015"/>
    </source>
</evidence>
<keyword evidence="3" id="KW-0862">Zinc</keyword>
<evidence type="ECO:0000256" key="8">
    <source>
        <dbReference type="SAM" id="Coils"/>
    </source>
</evidence>
<dbReference type="GO" id="GO:0008270">
    <property type="term" value="F:zinc ion binding"/>
    <property type="evidence" value="ECO:0007669"/>
    <property type="project" value="InterPro"/>
</dbReference>
<proteinExistence type="predicted"/>
<dbReference type="CDD" id="cd12148">
    <property type="entry name" value="fungal_TF_MHR"/>
    <property type="match status" value="1"/>
</dbReference>
<keyword evidence="4" id="KW-0805">Transcription regulation</keyword>
<dbReference type="InterPro" id="IPR007219">
    <property type="entry name" value="XnlR_reg_dom"/>
</dbReference>
<evidence type="ECO:0000256" key="2">
    <source>
        <dbReference type="ARBA" id="ARBA00022723"/>
    </source>
</evidence>
<dbReference type="PANTHER" id="PTHR31845:SF21">
    <property type="entry name" value="REGULATORY PROTEIN LEU3"/>
    <property type="match status" value="1"/>
</dbReference>
<feature type="region of interest" description="Disordered" evidence="9">
    <location>
        <begin position="1"/>
        <end position="45"/>
    </location>
</feature>
<evidence type="ECO:0000313" key="11">
    <source>
        <dbReference type="EMBL" id="RDW82954.1"/>
    </source>
</evidence>